<dbReference type="EMBL" id="KQ416373">
    <property type="protein sequence ID" value="KOF97212.1"/>
    <property type="molecule type" value="Genomic_DNA"/>
</dbReference>
<dbReference type="AlphaFoldDB" id="A0A0L8I6X2"/>
<evidence type="ECO:0008006" key="2">
    <source>
        <dbReference type="Google" id="ProtNLM"/>
    </source>
</evidence>
<name>A0A0L8I6X2_OCTBM</name>
<gene>
    <name evidence="1" type="ORF">OCBIM_22030863mg</name>
</gene>
<accession>A0A0L8I6X2</accession>
<proteinExistence type="predicted"/>
<protein>
    <recommendedName>
        <fullName evidence="2">Mos1 transposase HTH domain-containing protein</fullName>
    </recommendedName>
</protein>
<reference evidence="1" key="1">
    <citation type="submission" date="2015-07" db="EMBL/GenBank/DDBJ databases">
        <title>MeaNS - Measles Nucleotide Surveillance Program.</title>
        <authorList>
            <person name="Tran T."/>
            <person name="Druce J."/>
        </authorList>
    </citation>
    <scope>NUCLEOTIDE SEQUENCE</scope>
    <source>
        <strain evidence="1">UCB-OBI-ISO-001</strain>
        <tissue evidence="1">Gonad</tissue>
    </source>
</reference>
<organism evidence="1">
    <name type="scientific">Octopus bimaculoides</name>
    <name type="common">California two-spotted octopus</name>
    <dbReference type="NCBI Taxonomy" id="37653"/>
    <lineage>
        <taxon>Eukaryota</taxon>
        <taxon>Metazoa</taxon>
        <taxon>Spiralia</taxon>
        <taxon>Lophotrochozoa</taxon>
        <taxon>Mollusca</taxon>
        <taxon>Cephalopoda</taxon>
        <taxon>Coleoidea</taxon>
        <taxon>Octopodiformes</taxon>
        <taxon>Octopoda</taxon>
        <taxon>Incirrata</taxon>
        <taxon>Octopodidae</taxon>
        <taxon>Octopus</taxon>
    </lineage>
</organism>
<dbReference type="STRING" id="37653.A0A0L8I6X2"/>
<evidence type="ECO:0000313" key="1">
    <source>
        <dbReference type="EMBL" id="KOF97212.1"/>
    </source>
</evidence>
<sequence length="90" mass="10845">MDVKNIRKWCREFAVGHTEIHDEERSRRSSIYDKIVVKLSKSCMKIGGSLWMISTFWFLRVLSEKLQYWKVCARWVPQMLTEDHKQQPTL</sequence>